<keyword evidence="2" id="KW-0812">Transmembrane</keyword>
<accession>A0A8W8M1D6</accession>
<protein>
    <submittedName>
        <fullName evidence="3">Uncharacterized protein</fullName>
    </submittedName>
</protein>
<feature type="transmembrane region" description="Helical" evidence="2">
    <location>
        <begin position="488"/>
        <end position="513"/>
    </location>
</feature>
<proteinExistence type="predicted"/>
<feature type="transmembrane region" description="Helical" evidence="2">
    <location>
        <begin position="294"/>
        <end position="314"/>
    </location>
</feature>
<evidence type="ECO:0000256" key="2">
    <source>
        <dbReference type="SAM" id="Phobius"/>
    </source>
</evidence>
<name>A0A8W8M1D6_MAGGI</name>
<feature type="region of interest" description="Disordered" evidence="1">
    <location>
        <begin position="237"/>
        <end position="260"/>
    </location>
</feature>
<dbReference type="AlphaFoldDB" id="A0A8W8M1D6"/>
<keyword evidence="2" id="KW-1133">Transmembrane helix</keyword>
<evidence type="ECO:0000256" key="1">
    <source>
        <dbReference type="SAM" id="MobiDB-lite"/>
    </source>
</evidence>
<keyword evidence="4" id="KW-1185">Reference proteome</keyword>
<dbReference type="Proteomes" id="UP000005408">
    <property type="component" value="Unassembled WGS sequence"/>
</dbReference>
<evidence type="ECO:0000313" key="4">
    <source>
        <dbReference type="Proteomes" id="UP000005408"/>
    </source>
</evidence>
<evidence type="ECO:0000313" key="3">
    <source>
        <dbReference type="EnsemblMetazoa" id="G31121.1:cds"/>
    </source>
</evidence>
<dbReference type="EnsemblMetazoa" id="G31121.1">
    <property type="protein sequence ID" value="G31121.1:cds"/>
    <property type="gene ID" value="G31121"/>
</dbReference>
<organism evidence="3 4">
    <name type="scientific">Magallana gigas</name>
    <name type="common">Pacific oyster</name>
    <name type="synonym">Crassostrea gigas</name>
    <dbReference type="NCBI Taxonomy" id="29159"/>
    <lineage>
        <taxon>Eukaryota</taxon>
        <taxon>Metazoa</taxon>
        <taxon>Spiralia</taxon>
        <taxon>Lophotrochozoa</taxon>
        <taxon>Mollusca</taxon>
        <taxon>Bivalvia</taxon>
        <taxon>Autobranchia</taxon>
        <taxon>Pteriomorphia</taxon>
        <taxon>Ostreida</taxon>
        <taxon>Ostreoidea</taxon>
        <taxon>Ostreidae</taxon>
        <taxon>Magallana</taxon>
    </lineage>
</organism>
<keyword evidence="2" id="KW-0472">Membrane</keyword>
<feature type="compositionally biased region" description="Basic and acidic residues" evidence="1">
    <location>
        <begin position="541"/>
        <end position="560"/>
    </location>
</feature>
<reference evidence="3" key="1">
    <citation type="submission" date="2022-08" db="UniProtKB">
        <authorList>
            <consortium name="EnsemblMetazoa"/>
        </authorList>
    </citation>
    <scope>IDENTIFICATION</scope>
    <source>
        <strain evidence="3">05x7-T-G4-1.051#20</strain>
    </source>
</reference>
<feature type="transmembrane region" description="Helical" evidence="2">
    <location>
        <begin position="178"/>
        <end position="205"/>
    </location>
</feature>
<feature type="region of interest" description="Disordered" evidence="1">
    <location>
        <begin position="541"/>
        <end position="563"/>
    </location>
</feature>
<feature type="region of interest" description="Disordered" evidence="1">
    <location>
        <begin position="575"/>
        <end position="603"/>
    </location>
</feature>
<sequence>MKTLVFLFVPVMTLNKTIIRLDTTEERDCGKLYNISSENEVRLMATGRLQSGTCAVTLRIDSHDDLQCETICIKMSVSQLHTCDVKMLFVPVTFDKSEVVDPKRYDCRNPFPATWCPSADVFYVIVTESNRYPRTRENLYRFDVDLTPHCVARKDRTKEREAQISHKYTVEKSARERWIYIEGIVVSICLASIFLVALIVFFCYYRTQKSSGPPRCEISKSSSREPILSAVKSKLPFRSHKRKSQGTARSSESYHKIADSDQSYKPEVEVGGRSSILCVIRPLISKERRKDNSVIMNSYLPLLLALVAVPLYAAPAAPMNMTYYMENVGSVHGKCGRQWTLPIDGKYQYELVSHGRAVNGDCTTTIVVGHSSKCTRKICVRMDEWTLDADIMNVTFNGEAEKKVLKFGSEKMTETCFAGIRLEIRVMEDSMYAEKWAKEEVPNNVYSFKFAVFPDCPGYPQGLVEASDKDSADFNSAAALEAATTMNIVYGVIVALLLASVFLVVLLITYCYYKNNPQGRKRRSQKTSKLEETFNKEKKVMGEQVAKDKRVEGHYKKTDNSELQPLVSAAAPAAAAVVTQDDHGSPTIKISEDTDDKEEKGEE</sequence>